<dbReference type="SUPFAM" id="SSF55811">
    <property type="entry name" value="Nudix"/>
    <property type="match status" value="1"/>
</dbReference>
<proteinExistence type="predicted"/>
<sequence length="161" mass="17356">MSTPRPRLRMTAHALLIDSSGRVLLIRTETGTWALPSTVLTFEVQPYRQTVAFVRQVLGIEVAERDLLLAHISAHRSVTGLAGLGLVISVGHWIGQPVPTRASVTDTPTRQPTRQWCSPGQPPAPLAAWDAAVLPALLTNTPYAEIGWNPCPTPDSARAPS</sequence>
<organism evidence="1 2">
    <name type="scientific">Frankia alni (strain DSM 45986 / CECT 9034 / ACN14a)</name>
    <dbReference type="NCBI Taxonomy" id="326424"/>
    <lineage>
        <taxon>Bacteria</taxon>
        <taxon>Bacillati</taxon>
        <taxon>Actinomycetota</taxon>
        <taxon>Actinomycetes</taxon>
        <taxon>Frankiales</taxon>
        <taxon>Frankiaceae</taxon>
        <taxon>Frankia</taxon>
    </lineage>
</organism>
<evidence type="ECO:0008006" key="3">
    <source>
        <dbReference type="Google" id="ProtNLM"/>
    </source>
</evidence>
<reference evidence="1 2" key="1">
    <citation type="journal article" date="2007" name="Genome Res.">
        <title>Genome characteristics of facultatively symbiotic Frankia sp. strains reflect host range and host plant biogeography.</title>
        <authorList>
            <person name="Normand P."/>
            <person name="Lapierre P."/>
            <person name="Tisa L.S."/>
            <person name="Gogarten J.P."/>
            <person name="Alloisio N."/>
            <person name="Bagnarol E."/>
            <person name="Bassi C.A."/>
            <person name="Berry A.M."/>
            <person name="Bickhart D.M."/>
            <person name="Choisne N."/>
            <person name="Couloux A."/>
            <person name="Cournoyer B."/>
            <person name="Cruveiller S."/>
            <person name="Daubin V."/>
            <person name="Demange N."/>
            <person name="Francino M.P."/>
            <person name="Goltsman E."/>
            <person name="Huang Y."/>
            <person name="Kopp O.R."/>
            <person name="Labarre L."/>
            <person name="Lapidus A."/>
            <person name="Lavire C."/>
            <person name="Marechal J."/>
            <person name="Martinez M."/>
            <person name="Mastronunzio J.E."/>
            <person name="Mullin B.C."/>
            <person name="Niemann J."/>
            <person name="Pujic P."/>
            <person name="Rawnsley T."/>
            <person name="Rouy Z."/>
            <person name="Schenowitz C."/>
            <person name="Sellstedt A."/>
            <person name="Tavares F."/>
            <person name="Tomkins J.P."/>
            <person name="Vallenet D."/>
            <person name="Valverde C."/>
            <person name="Wall L.G."/>
            <person name="Wang Y."/>
            <person name="Medigue C."/>
            <person name="Benson D.R."/>
        </authorList>
    </citation>
    <scope>NUCLEOTIDE SEQUENCE [LARGE SCALE GENOMIC DNA]</scope>
    <source>
        <strain evidence="2">DSM 45986 / CECT 9034 / ACN14a</strain>
    </source>
</reference>
<dbReference type="STRING" id="326424.FRAAL6354"/>
<gene>
    <name evidence="1" type="ordered locus">FRAAL6354</name>
</gene>
<dbReference type="EMBL" id="CT573213">
    <property type="protein sequence ID" value="CAJ64977.1"/>
    <property type="molecule type" value="Genomic_DNA"/>
</dbReference>
<evidence type="ECO:0000313" key="2">
    <source>
        <dbReference type="Proteomes" id="UP000000657"/>
    </source>
</evidence>
<protein>
    <recommendedName>
        <fullName evidence="3">Nudix hydrolase domain-containing protein</fullName>
    </recommendedName>
</protein>
<keyword evidence="2" id="KW-1185">Reference proteome</keyword>
<dbReference type="InterPro" id="IPR015797">
    <property type="entry name" value="NUDIX_hydrolase-like_dom_sf"/>
</dbReference>
<dbReference type="Proteomes" id="UP000000657">
    <property type="component" value="Chromosome"/>
</dbReference>
<accession>Q0RC51</accession>
<dbReference type="HOGENOM" id="CLU_1728705_0_0_11"/>
<name>Q0RC51_FRAAA</name>
<dbReference type="AlphaFoldDB" id="Q0RC51"/>
<dbReference type="KEGG" id="fal:FRAAL6354"/>
<dbReference type="eggNOG" id="COG1051">
    <property type="taxonomic scope" value="Bacteria"/>
</dbReference>
<evidence type="ECO:0000313" key="1">
    <source>
        <dbReference type="EMBL" id="CAJ64977.1"/>
    </source>
</evidence>